<name>A0A9P4Q9Z9_9PEZI</name>
<keyword evidence="1" id="KW-0539">Nucleus</keyword>
<dbReference type="SMART" id="SM00066">
    <property type="entry name" value="GAL4"/>
    <property type="match status" value="1"/>
</dbReference>
<dbReference type="GO" id="GO:0000981">
    <property type="term" value="F:DNA-binding transcription factor activity, RNA polymerase II-specific"/>
    <property type="evidence" value="ECO:0007669"/>
    <property type="project" value="InterPro"/>
</dbReference>
<evidence type="ECO:0000259" key="2">
    <source>
        <dbReference type="PROSITE" id="PS50048"/>
    </source>
</evidence>
<dbReference type="CDD" id="cd00067">
    <property type="entry name" value="GAL4"/>
    <property type="match status" value="1"/>
</dbReference>
<dbReference type="InterPro" id="IPR036864">
    <property type="entry name" value="Zn2-C6_fun-type_DNA-bd_sf"/>
</dbReference>
<dbReference type="PROSITE" id="PS00463">
    <property type="entry name" value="ZN2_CY6_FUNGAL_1"/>
    <property type="match status" value="1"/>
</dbReference>
<dbReference type="Gene3D" id="4.10.240.10">
    <property type="entry name" value="Zn(2)-C6 fungal-type DNA-binding domain"/>
    <property type="match status" value="1"/>
</dbReference>
<dbReference type="AlphaFoldDB" id="A0A9P4Q9Z9"/>
<dbReference type="Proteomes" id="UP000799441">
    <property type="component" value="Unassembled WGS sequence"/>
</dbReference>
<dbReference type="PROSITE" id="PS50048">
    <property type="entry name" value="ZN2_CY6_FUNGAL_2"/>
    <property type="match status" value="1"/>
</dbReference>
<feature type="domain" description="Zn(2)-C6 fungal-type" evidence="2">
    <location>
        <begin position="22"/>
        <end position="52"/>
    </location>
</feature>
<organism evidence="3 4">
    <name type="scientific">Polychaeton citri CBS 116435</name>
    <dbReference type="NCBI Taxonomy" id="1314669"/>
    <lineage>
        <taxon>Eukaryota</taxon>
        <taxon>Fungi</taxon>
        <taxon>Dikarya</taxon>
        <taxon>Ascomycota</taxon>
        <taxon>Pezizomycotina</taxon>
        <taxon>Dothideomycetes</taxon>
        <taxon>Dothideomycetidae</taxon>
        <taxon>Capnodiales</taxon>
        <taxon>Capnodiaceae</taxon>
        <taxon>Polychaeton</taxon>
    </lineage>
</organism>
<dbReference type="OrthoDB" id="416217at2759"/>
<dbReference type="GO" id="GO:0008270">
    <property type="term" value="F:zinc ion binding"/>
    <property type="evidence" value="ECO:0007669"/>
    <property type="project" value="InterPro"/>
</dbReference>
<evidence type="ECO:0000313" key="3">
    <source>
        <dbReference type="EMBL" id="KAF2722529.1"/>
    </source>
</evidence>
<evidence type="ECO:0000256" key="1">
    <source>
        <dbReference type="ARBA" id="ARBA00023242"/>
    </source>
</evidence>
<comment type="caution">
    <text evidence="3">The sequence shown here is derived from an EMBL/GenBank/DDBJ whole genome shotgun (WGS) entry which is preliminary data.</text>
</comment>
<gene>
    <name evidence="3" type="ORF">K431DRAFT_266560</name>
</gene>
<accession>A0A9P4Q9Z9</accession>
<dbReference type="PANTHER" id="PTHR47657:SF11">
    <property type="entry name" value="FINGER DOMAIN PROTEIN, PUTATIVE (AFU_ORTHOLOGUE AFUA_1G01650)-RELATED"/>
    <property type="match status" value="1"/>
</dbReference>
<dbReference type="Pfam" id="PF00172">
    <property type="entry name" value="Zn_clus"/>
    <property type="match status" value="1"/>
</dbReference>
<dbReference type="SUPFAM" id="SSF57701">
    <property type="entry name" value="Zn2/Cys6 DNA-binding domain"/>
    <property type="match status" value="1"/>
</dbReference>
<sequence length="445" mass="50857">MPAEKTTGAVRKRKSHKKSRKGCVNCKVRRVKCDEEHPSCQQCTQFGVQCRYGCAPSDMDLSSTMAGVFQLETPKRAPVPGQSIGDFLEGITLLAQKTQPQAPLTPPDDKDHACHDLDKFDATVFEYFKAYTVPTMGTTLSMPMYSREIPRLAMRHQFLMHMVLTLTIRHYRWTCEDSSPRMKEAEAFHWYHGTSQFNDLLSNPIKEEERDAIWATATFLGAMSWSDIEGTTPEEAWPMRPDSPDDLEWMKMGTGKTAIWRLADPLRIGSCFRETLVREAGENFTAKQTTVPAVPSEHQRDIFALCDMAEDGTADRLNPYADMAKTMARLIAIEITAYNAMEFLVVLSHMSPDFKAHLAAKDPRALLLVSLWYSKAIAIDRWWLTRRCRVEGQSIVMYLQKWHWQDVKIRKLLQITKPAFGMEREKSGILSIQYGQLPWMAGECW</sequence>
<protein>
    <recommendedName>
        <fullName evidence="2">Zn(2)-C6 fungal-type domain-containing protein</fullName>
    </recommendedName>
</protein>
<dbReference type="EMBL" id="MU003782">
    <property type="protein sequence ID" value="KAF2722529.1"/>
    <property type="molecule type" value="Genomic_DNA"/>
</dbReference>
<evidence type="ECO:0000313" key="4">
    <source>
        <dbReference type="Proteomes" id="UP000799441"/>
    </source>
</evidence>
<dbReference type="InterPro" id="IPR052400">
    <property type="entry name" value="Zn2-C6_fungal_TF"/>
</dbReference>
<dbReference type="PANTHER" id="PTHR47657">
    <property type="entry name" value="STEROL REGULATORY ELEMENT-BINDING PROTEIN ECM22"/>
    <property type="match status" value="1"/>
</dbReference>
<dbReference type="InterPro" id="IPR001138">
    <property type="entry name" value="Zn2Cys6_DnaBD"/>
</dbReference>
<proteinExistence type="predicted"/>
<reference evidence="3" key="1">
    <citation type="journal article" date="2020" name="Stud. Mycol.">
        <title>101 Dothideomycetes genomes: a test case for predicting lifestyles and emergence of pathogens.</title>
        <authorList>
            <person name="Haridas S."/>
            <person name="Albert R."/>
            <person name="Binder M."/>
            <person name="Bloem J."/>
            <person name="Labutti K."/>
            <person name="Salamov A."/>
            <person name="Andreopoulos B."/>
            <person name="Baker S."/>
            <person name="Barry K."/>
            <person name="Bills G."/>
            <person name="Bluhm B."/>
            <person name="Cannon C."/>
            <person name="Castanera R."/>
            <person name="Culley D."/>
            <person name="Daum C."/>
            <person name="Ezra D."/>
            <person name="Gonzalez J."/>
            <person name="Henrissat B."/>
            <person name="Kuo A."/>
            <person name="Liang C."/>
            <person name="Lipzen A."/>
            <person name="Lutzoni F."/>
            <person name="Magnuson J."/>
            <person name="Mondo S."/>
            <person name="Nolan M."/>
            <person name="Ohm R."/>
            <person name="Pangilinan J."/>
            <person name="Park H.-J."/>
            <person name="Ramirez L."/>
            <person name="Alfaro M."/>
            <person name="Sun H."/>
            <person name="Tritt A."/>
            <person name="Yoshinaga Y."/>
            <person name="Zwiers L.-H."/>
            <person name="Turgeon B."/>
            <person name="Goodwin S."/>
            <person name="Spatafora J."/>
            <person name="Crous P."/>
            <person name="Grigoriev I."/>
        </authorList>
    </citation>
    <scope>NUCLEOTIDE SEQUENCE</scope>
    <source>
        <strain evidence="3">CBS 116435</strain>
    </source>
</reference>
<keyword evidence="4" id="KW-1185">Reference proteome</keyword>